<dbReference type="InterPro" id="IPR027417">
    <property type="entry name" value="P-loop_NTPase"/>
</dbReference>
<evidence type="ECO:0000313" key="14">
    <source>
        <dbReference type="EMBL" id="KAF7186325.1"/>
    </source>
</evidence>
<dbReference type="Pfam" id="PF01583">
    <property type="entry name" value="APS_kinase"/>
    <property type="match status" value="1"/>
</dbReference>
<keyword evidence="15" id="KW-1185">Reference proteome</keyword>
<dbReference type="Proteomes" id="UP000660729">
    <property type="component" value="Unassembled WGS sequence"/>
</dbReference>
<dbReference type="GO" id="GO:0000103">
    <property type="term" value="P:sulfate assimilation"/>
    <property type="evidence" value="ECO:0007669"/>
    <property type="project" value="InterPro"/>
</dbReference>
<dbReference type="PANTHER" id="PTHR11055">
    <property type="entry name" value="BIFUNCTIONAL 3'-PHOSPHOADENOSINE 5'-PHOSPHOSULFATE SYNTHASE"/>
    <property type="match status" value="1"/>
</dbReference>
<dbReference type="EC" id="2.7.1.25" evidence="4"/>
<comment type="caution">
    <text evidence="14">The sequence shown here is derived from an EMBL/GenBank/DDBJ whole genome shotgun (WGS) entry which is preliminary data.</text>
</comment>
<dbReference type="GO" id="GO:0005524">
    <property type="term" value="F:ATP binding"/>
    <property type="evidence" value="ECO:0007669"/>
    <property type="project" value="UniProtKB-KW"/>
</dbReference>
<reference evidence="14" key="1">
    <citation type="submission" date="2020-04" db="EMBL/GenBank/DDBJ databases">
        <title>Draft genome resource of the tomato pathogen Pseudocercospora fuligena.</title>
        <authorList>
            <person name="Zaccaron A."/>
        </authorList>
    </citation>
    <scope>NUCLEOTIDE SEQUENCE</scope>
    <source>
        <strain evidence="14">PF001</strain>
    </source>
</reference>
<evidence type="ECO:0000256" key="12">
    <source>
        <dbReference type="ARBA" id="ARBA00031464"/>
    </source>
</evidence>
<dbReference type="EMBL" id="JABCIY010000258">
    <property type="protein sequence ID" value="KAF7186325.1"/>
    <property type="molecule type" value="Genomic_DNA"/>
</dbReference>
<evidence type="ECO:0000313" key="15">
    <source>
        <dbReference type="Proteomes" id="UP000660729"/>
    </source>
</evidence>
<evidence type="ECO:0000256" key="2">
    <source>
        <dbReference type="ARBA" id="ARBA00004806"/>
    </source>
</evidence>
<evidence type="ECO:0000256" key="11">
    <source>
        <dbReference type="ARBA" id="ARBA00029724"/>
    </source>
</evidence>
<accession>A0A8H6VCL4</accession>
<evidence type="ECO:0000256" key="4">
    <source>
        <dbReference type="ARBA" id="ARBA00012121"/>
    </source>
</evidence>
<evidence type="ECO:0000256" key="3">
    <source>
        <dbReference type="ARBA" id="ARBA00007008"/>
    </source>
</evidence>
<dbReference type="HAMAP" id="MF_00065">
    <property type="entry name" value="Adenylyl_sulf_kinase"/>
    <property type="match status" value="1"/>
</dbReference>
<keyword evidence="7" id="KW-0547">Nucleotide-binding</keyword>
<comment type="pathway">
    <text evidence="2">Sulfur metabolism; hydrogen sulfide biosynthesis; sulfite from sulfate: step 2/3.</text>
</comment>
<dbReference type="NCBIfam" id="TIGR00455">
    <property type="entry name" value="apsK"/>
    <property type="match status" value="1"/>
</dbReference>
<comment type="similarity">
    <text evidence="3">Belongs to the APS kinase family.</text>
</comment>
<dbReference type="CDD" id="cd02027">
    <property type="entry name" value="APSK"/>
    <property type="match status" value="1"/>
</dbReference>
<name>A0A8H6VCL4_9PEZI</name>
<keyword evidence="8 14" id="KW-0418">Kinase</keyword>
<dbReference type="GO" id="GO:0004020">
    <property type="term" value="F:adenylylsulfate kinase activity"/>
    <property type="evidence" value="ECO:0007669"/>
    <property type="project" value="UniProtKB-EC"/>
</dbReference>
<dbReference type="InterPro" id="IPR002891">
    <property type="entry name" value="APS"/>
</dbReference>
<keyword evidence="10" id="KW-0198">Cysteine biosynthesis</keyword>
<evidence type="ECO:0000256" key="10">
    <source>
        <dbReference type="ARBA" id="ARBA00023192"/>
    </source>
</evidence>
<sequence>MATNITWHAGLTRKERSELRKQKGCTVWFTGLSASGKSTIATALEQHLLHLGKQTYRLDGDNVRFGLNKDLGFSPKDREENIRRIAEVAKLFADSTTIALTSFISPYKADRQLARELHADTKNTDSPLPFIEVFVDIPVEEAEKRDPKGLYKKARAGEIKEFTGISAPYEAPENAEIHIHSEKTSVEEAVKIITDYLQKQASLDNMDFKELALLKNPDLQECDPGWRPWSVGCLSLAFAHKDLRAFLAEDDTEKQREARARLQNAYQSFDEASRIFDDLLRLFNDLDQLLFQGKLKHRVFVEWCRCPDIINKKGMTVSLHHPQHPATRVGIHLHMDKAWFGGEFNRGKGDVWGILIHEMLHCYLYVAVDVNAHPLLTIENCSCGAVVCHGPMWEETAKLLAQKLNLDGLELKCIDDFEGKCHRWNCREEEQDNERLKEEKRIFDEAWKRSRGESA</sequence>
<protein>
    <recommendedName>
        <fullName evidence="5">Adenylyl-sulfate kinase</fullName>
        <ecNumber evidence="4">2.7.1.25</ecNumber>
    </recommendedName>
    <alternativeName>
        <fullName evidence="12">ATP adenosine-5'-phosphosulfate 3'-phosphotransferase</fullName>
    </alternativeName>
    <alternativeName>
        <fullName evidence="11">Adenosine-5'-phosphosulfate kinase</fullName>
    </alternativeName>
</protein>
<dbReference type="InterPro" id="IPR059117">
    <property type="entry name" value="APS_kinase_dom"/>
</dbReference>
<keyword evidence="6" id="KW-0808">Transferase</keyword>
<dbReference type="Gene3D" id="3.40.50.300">
    <property type="entry name" value="P-loop containing nucleotide triphosphate hydrolases"/>
    <property type="match status" value="1"/>
</dbReference>
<gene>
    <name evidence="14" type="ORF">HII31_12400</name>
</gene>
<dbReference type="PANTHER" id="PTHR11055:SF1">
    <property type="entry name" value="PAPS SYNTHETASE, ISOFORM D"/>
    <property type="match status" value="1"/>
</dbReference>
<evidence type="ECO:0000256" key="7">
    <source>
        <dbReference type="ARBA" id="ARBA00022741"/>
    </source>
</evidence>
<dbReference type="GO" id="GO:0019344">
    <property type="term" value="P:cysteine biosynthetic process"/>
    <property type="evidence" value="ECO:0007669"/>
    <property type="project" value="UniProtKB-KW"/>
</dbReference>
<evidence type="ECO:0000259" key="13">
    <source>
        <dbReference type="Pfam" id="PF01583"/>
    </source>
</evidence>
<proteinExistence type="inferred from homology"/>
<evidence type="ECO:0000256" key="1">
    <source>
        <dbReference type="ARBA" id="ARBA00001823"/>
    </source>
</evidence>
<evidence type="ECO:0000256" key="5">
    <source>
        <dbReference type="ARBA" id="ARBA00018163"/>
    </source>
</evidence>
<organism evidence="14 15">
    <name type="scientific">Pseudocercospora fuligena</name>
    <dbReference type="NCBI Taxonomy" id="685502"/>
    <lineage>
        <taxon>Eukaryota</taxon>
        <taxon>Fungi</taxon>
        <taxon>Dikarya</taxon>
        <taxon>Ascomycota</taxon>
        <taxon>Pezizomycotina</taxon>
        <taxon>Dothideomycetes</taxon>
        <taxon>Dothideomycetidae</taxon>
        <taxon>Mycosphaerellales</taxon>
        <taxon>Mycosphaerellaceae</taxon>
        <taxon>Pseudocercospora</taxon>
    </lineage>
</organism>
<keyword evidence="10" id="KW-0028">Amino-acid biosynthesis</keyword>
<comment type="catalytic activity">
    <reaction evidence="1">
        <text>adenosine 5'-phosphosulfate + ATP = 3'-phosphoadenylyl sulfate + ADP + H(+)</text>
        <dbReference type="Rhea" id="RHEA:24152"/>
        <dbReference type="ChEBI" id="CHEBI:15378"/>
        <dbReference type="ChEBI" id="CHEBI:30616"/>
        <dbReference type="ChEBI" id="CHEBI:58243"/>
        <dbReference type="ChEBI" id="CHEBI:58339"/>
        <dbReference type="ChEBI" id="CHEBI:456216"/>
        <dbReference type="EC" id="2.7.1.25"/>
    </reaction>
</comment>
<dbReference type="AlphaFoldDB" id="A0A8H6VCL4"/>
<feature type="domain" description="APS kinase" evidence="13">
    <location>
        <begin position="23"/>
        <end position="179"/>
    </location>
</feature>
<dbReference type="SUPFAM" id="SSF52540">
    <property type="entry name" value="P-loop containing nucleoside triphosphate hydrolases"/>
    <property type="match status" value="1"/>
</dbReference>
<evidence type="ECO:0000256" key="9">
    <source>
        <dbReference type="ARBA" id="ARBA00022840"/>
    </source>
</evidence>
<evidence type="ECO:0000256" key="6">
    <source>
        <dbReference type="ARBA" id="ARBA00022679"/>
    </source>
</evidence>
<keyword evidence="9" id="KW-0067">ATP-binding</keyword>
<dbReference type="FunFam" id="3.40.50.300:FF:000212">
    <property type="entry name" value="Adenylyl-sulfate kinase"/>
    <property type="match status" value="1"/>
</dbReference>
<dbReference type="NCBIfam" id="NF003013">
    <property type="entry name" value="PRK03846.1"/>
    <property type="match status" value="1"/>
</dbReference>
<evidence type="ECO:0000256" key="8">
    <source>
        <dbReference type="ARBA" id="ARBA00022777"/>
    </source>
</evidence>
<dbReference type="OrthoDB" id="506431at2759"/>